<name>A0A1H8KPY6_9FIRM</name>
<dbReference type="STRING" id="215200.SAMN05216454_1392"/>
<organism evidence="1 2">
    <name type="scientific">Peptostreptococcus russellii</name>
    <dbReference type="NCBI Taxonomy" id="215200"/>
    <lineage>
        <taxon>Bacteria</taxon>
        <taxon>Bacillati</taxon>
        <taxon>Bacillota</taxon>
        <taxon>Clostridia</taxon>
        <taxon>Peptostreptococcales</taxon>
        <taxon>Peptostreptococcaceae</taxon>
        <taxon>Peptostreptococcus</taxon>
    </lineage>
</organism>
<keyword evidence="2" id="KW-1185">Reference proteome</keyword>
<gene>
    <name evidence="1" type="ORF">SAMN05216454_1392</name>
</gene>
<sequence>MYVLFREDIINSKDIAKIINEETPFRVETDLSKASKRDDVMSFKLSIPVKSLDSGISFDWENDELTEKCFSMAESLTKDLLEYFPKYTIQCSQAYKWDELEDRIHLVVVIANIDIKLKKLKLDILKRMMKQVD</sequence>
<protein>
    <submittedName>
        <fullName evidence="1">Uncharacterized protein</fullName>
    </submittedName>
</protein>
<dbReference type="Proteomes" id="UP000199512">
    <property type="component" value="Unassembled WGS sequence"/>
</dbReference>
<dbReference type="OrthoDB" id="1755920at2"/>
<proteinExistence type="predicted"/>
<dbReference type="EMBL" id="FODF01000039">
    <property type="protein sequence ID" value="SEN94982.1"/>
    <property type="molecule type" value="Genomic_DNA"/>
</dbReference>
<evidence type="ECO:0000313" key="1">
    <source>
        <dbReference type="EMBL" id="SEN94982.1"/>
    </source>
</evidence>
<accession>A0A1H8KPY6</accession>
<dbReference type="AlphaFoldDB" id="A0A1H8KPY6"/>
<dbReference type="RefSeq" id="WP_091976212.1">
    <property type="nucleotide sequence ID" value="NZ_CAUWDX010000066.1"/>
</dbReference>
<evidence type="ECO:0000313" key="2">
    <source>
        <dbReference type="Proteomes" id="UP000199512"/>
    </source>
</evidence>
<reference evidence="1 2" key="1">
    <citation type="submission" date="2016-10" db="EMBL/GenBank/DDBJ databases">
        <authorList>
            <person name="de Groot N.N."/>
        </authorList>
    </citation>
    <scope>NUCLEOTIDE SEQUENCE [LARGE SCALE GENOMIC DNA]</scope>
    <source>
        <strain evidence="1 2">Calf135</strain>
    </source>
</reference>